<evidence type="ECO:0000256" key="10">
    <source>
        <dbReference type="ARBA" id="ARBA00022984"/>
    </source>
</evidence>
<dbReference type="InterPro" id="IPR037167">
    <property type="entry name" value="Peptidase_S11_C_sf"/>
</dbReference>
<dbReference type="Pfam" id="PF07943">
    <property type="entry name" value="PBP5_C"/>
    <property type="match status" value="1"/>
</dbReference>
<evidence type="ECO:0000313" key="18">
    <source>
        <dbReference type="EMBL" id="SFN75826.1"/>
    </source>
</evidence>
<evidence type="ECO:0000256" key="6">
    <source>
        <dbReference type="ARBA" id="ARBA00022670"/>
    </source>
</evidence>
<dbReference type="InterPro" id="IPR018044">
    <property type="entry name" value="Peptidase_S11"/>
</dbReference>
<evidence type="ECO:0000256" key="13">
    <source>
        <dbReference type="PIRSR" id="PIRSR618044-1"/>
    </source>
</evidence>
<feature type="active site" description="Acyl-ester intermediate" evidence="13">
    <location>
        <position position="107"/>
    </location>
</feature>
<dbReference type="GO" id="GO:0008360">
    <property type="term" value="P:regulation of cell shape"/>
    <property type="evidence" value="ECO:0007669"/>
    <property type="project" value="UniProtKB-KW"/>
</dbReference>
<evidence type="ECO:0000256" key="11">
    <source>
        <dbReference type="ARBA" id="ARBA00023316"/>
    </source>
</evidence>
<dbReference type="STRING" id="1527.SAMN04489757_10195"/>
<keyword evidence="11" id="KW-0961">Cell wall biogenesis/degradation</keyword>
<dbReference type="GO" id="GO:0006508">
    <property type="term" value="P:proteolysis"/>
    <property type="evidence" value="ECO:0007669"/>
    <property type="project" value="UniProtKB-KW"/>
</dbReference>
<dbReference type="InterPro" id="IPR012338">
    <property type="entry name" value="Beta-lactam/transpept-like"/>
</dbReference>
<dbReference type="PANTHER" id="PTHR21581:SF33">
    <property type="entry name" value="D-ALANYL-D-ALANINE CARBOXYPEPTIDASE DACB"/>
    <property type="match status" value="1"/>
</dbReference>
<name>A0A1I5BMH9_9FIRM</name>
<comment type="pathway">
    <text evidence="2">Cell wall biogenesis; peptidoglycan biosynthesis.</text>
</comment>
<keyword evidence="19" id="KW-1185">Reference proteome</keyword>
<dbReference type="AlphaFoldDB" id="A0A1I5BMH9"/>
<protein>
    <recommendedName>
        <fullName evidence="4">serine-type D-Ala-D-Ala carboxypeptidase</fullName>
        <ecNumber evidence="4">3.4.16.4</ecNumber>
    </recommendedName>
</protein>
<keyword evidence="10" id="KW-0573">Peptidoglycan synthesis</keyword>
<evidence type="ECO:0000256" key="7">
    <source>
        <dbReference type="ARBA" id="ARBA00022729"/>
    </source>
</evidence>
<dbReference type="GO" id="GO:0071555">
    <property type="term" value="P:cell wall organization"/>
    <property type="evidence" value="ECO:0007669"/>
    <property type="project" value="UniProtKB-KW"/>
</dbReference>
<evidence type="ECO:0000256" key="12">
    <source>
        <dbReference type="ARBA" id="ARBA00034000"/>
    </source>
</evidence>
<dbReference type="GO" id="GO:0009252">
    <property type="term" value="P:peptidoglycan biosynthetic process"/>
    <property type="evidence" value="ECO:0007669"/>
    <property type="project" value="UniProtKB-UniPathway"/>
</dbReference>
<evidence type="ECO:0000256" key="5">
    <source>
        <dbReference type="ARBA" id="ARBA00022645"/>
    </source>
</evidence>
<feature type="binding site" evidence="14">
    <location>
        <position position="269"/>
    </location>
    <ligand>
        <name>substrate</name>
    </ligand>
</feature>
<dbReference type="UniPathway" id="UPA00219"/>
<keyword evidence="9" id="KW-0133">Cell shape</keyword>
<evidence type="ECO:0000313" key="19">
    <source>
        <dbReference type="Proteomes" id="UP000198806"/>
    </source>
</evidence>
<comment type="function">
    <text evidence="1">Removes C-terminal D-alanyl residues from sugar-peptide cell wall precursors.</text>
</comment>
<evidence type="ECO:0000256" key="1">
    <source>
        <dbReference type="ARBA" id="ARBA00003217"/>
    </source>
</evidence>
<evidence type="ECO:0000256" key="14">
    <source>
        <dbReference type="PIRSR" id="PIRSR618044-2"/>
    </source>
</evidence>
<dbReference type="PRINTS" id="PR00725">
    <property type="entry name" value="DADACBPTASE1"/>
</dbReference>
<evidence type="ECO:0000256" key="2">
    <source>
        <dbReference type="ARBA" id="ARBA00004752"/>
    </source>
</evidence>
<dbReference type="EC" id="3.4.16.4" evidence="4"/>
<dbReference type="EMBL" id="FOWD01000001">
    <property type="protein sequence ID" value="SFN75826.1"/>
    <property type="molecule type" value="Genomic_DNA"/>
</dbReference>
<dbReference type="Proteomes" id="UP000198806">
    <property type="component" value="Unassembled WGS sequence"/>
</dbReference>
<dbReference type="SMART" id="SM00936">
    <property type="entry name" value="PBP5_C"/>
    <property type="match status" value="1"/>
</dbReference>
<feature type="active site" evidence="13">
    <location>
        <position position="162"/>
    </location>
</feature>
<evidence type="ECO:0000259" key="17">
    <source>
        <dbReference type="SMART" id="SM00936"/>
    </source>
</evidence>
<feature type="coiled-coil region" evidence="16">
    <location>
        <begin position="27"/>
        <end position="54"/>
    </location>
</feature>
<comment type="similarity">
    <text evidence="3 15">Belongs to the peptidase S11 family.</text>
</comment>
<comment type="catalytic activity">
    <reaction evidence="12">
        <text>Preferential cleavage: (Ac)2-L-Lys-D-Ala-|-D-Ala. Also transpeptidation of peptidyl-alanyl moieties that are N-acyl substituents of D-alanine.</text>
        <dbReference type="EC" id="3.4.16.4"/>
    </reaction>
</comment>
<dbReference type="InterPro" id="IPR001967">
    <property type="entry name" value="Peptidase_S11_N"/>
</dbReference>
<dbReference type="Pfam" id="PF00768">
    <property type="entry name" value="Peptidase_S11"/>
    <property type="match status" value="1"/>
</dbReference>
<keyword evidence="5 18" id="KW-0121">Carboxypeptidase</keyword>
<feature type="active site" description="Proton acceptor" evidence="13">
    <location>
        <position position="110"/>
    </location>
</feature>
<dbReference type="SUPFAM" id="SSF69189">
    <property type="entry name" value="Penicillin-binding protein associated domain"/>
    <property type="match status" value="1"/>
</dbReference>
<sequence length="427" mass="47806">MKKKILPIVVTMFILYFASFTHYKALGNKLDQEYKNIQNQVKAEEVKIKGIDDKNITVKDSKDTVPESTPVEYPNMKLHAIGSALMDADSGRVLYEKKGNDPLPMASTTKIMTCIVALEKGNLEDVVTVSKYASTRPAVKLGIREGEQYILKDLLYSLMLESHNDVAVAIAEHIGGSVQGFAKMMNDKAKEIGCKNTHFVTPNGLDANGHYTTAVELSKIASYAIKNEQFIKITNEPIWNFSEVKTGRKFAVSNKDRFLYIFEGAIGVKTGFTGKAGYCFVGAVKRNNKTLVSAVLGSGWPPNKSYKWSDTTKLMNYGLDNFDYKTIFEGTDDFQTIMVENGIESTTDTYVEGDLGLLVSKSDKIDYTYDMPEVVKAPIYKGSAVGYINIWINGEIYTKFPIRVSKTVAERDFNYCLDQIMKMYKLK</sequence>
<organism evidence="18 19">
    <name type="scientific">Anaerocolumna aminovalerica</name>
    <dbReference type="NCBI Taxonomy" id="1527"/>
    <lineage>
        <taxon>Bacteria</taxon>
        <taxon>Bacillati</taxon>
        <taxon>Bacillota</taxon>
        <taxon>Clostridia</taxon>
        <taxon>Lachnospirales</taxon>
        <taxon>Lachnospiraceae</taxon>
        <taxon>Anaerocolumna</taxon>
    </lineage>
</organism>
<evidence type="ECO:0000256" key="9">
    <source>
        <dbReference type="ARBA" id="ARBA00022960"/>
    </source>
</evidence>
<keyword evidence="7" id="KW-0732">Signal</keyword>
<proteinExistence type="inferred from homology"/>
<feature type="domain" description="Peptidase S11 D-Ala-D-Ala carboxypeptidase A C-terminal" evidence="17">
    <location>
        <begin position="322"/>
        <end position="410"/>
    </location>
</feature>
<dbReference type="PANTHER" id="PTHR21581">
    <property type="entry name" value="D-ALANYL-D-ALANINE CARBOXYPEPTIDASE"/>
    <property type="match status" value="1"/>
</dbReference>
<evidence type="ECO:0000256" key="15">
    <source>
        <dbReference type="RuleBase" id="RU004016"/>
    </source>
</evidence>
<accession>A0A1I5BMH9</accession>
<evidence type="ECO:0000256" key="8">
    <source>
        <dbReference type="ARBA" id="ARBA00022801"/>
    </source>
</evidence>
<dbReference type="GO" id="GO:0009002">
    <property type="term" value="F:serine-type D-Ala-D-Ala carboxypeptidase activity"/>
    <property type="evidence" value="ECO:0007669"/>
    <property type="project" value="UniProtKB-EC"/>
</dbReference>
<dbReference type="InterPro" id="IPR012907">
    <property type="entry name" value="Peptidase_S11_C"/>
</dbReference>
<dbReference type="RefSeq" id="WP_242960776.1">
    <property type="nucleotide sequence ID" value="NZ_BAABFM010000003.1"/>
</dbReference>
<keyword evidence="8" id="KW-0378">Hydrolase</keyword>
<dbReference type="Gene3D" id="3.40.710.10">
    <property type="entry name" value="DD-peptidase/beta-lactamase superfamily"/>
    <property type="match status" value="1"/>
</dbReference>
<keyword evidence="16" id="KW-0175">Coiled coil</keyword>
<keyword evidence="6" id="KW-0645">Protease</keyword>
<evidence type="ECO:0000256" key="4">
    <source>
        <dbReference type="ARBA" id="ARBA00012448"/>
    </source>
</evidence>
<gene>
    <name evidence="18" type="ORF">SAMN04489757_10195</name>
</gene>
<evidence type="ECO:0000256" key="3">
    <source>
        <dbReference type="ARBA" id="ARBA00007164"/>
    </source>
</evidence>
<evidence type="ECO:0000256" key="16">
    <source>
        <dbReference type="SAM" id="Coils"/>
    </source>
</evidence>
<dbReference type="InterPro" id="IPR015956">
    <property type="entry name" value="Peniciliin-bd_prot_C_sf"/>
</dbReference>
<dbReference type="SUPFAM" id="SSF56601">
    <property type="entry name" value="beta-lactamase/transpeptidase-like"/>
    <property type="match status" value="1"/>
</dbReference>
<dbReference type="Gene3D" id="2.60.410.10">
    <property type="entry name" value="D-Ala-D-Ala carboxypeptidase, C-terminal domain"/>
    <property type="match status" value="1"/>
</dbReference>
<reference evidence="18 19" key="1">
    <citation type="submission" date="2016-10" db="EMBL/GenBank/DDBJ databases">
        <authorList>
            <person name="de Groot N.N."/>
        </authorList>
    </citation>
    <scope>NUCLEOTIDE SEQUENCE [LARGE SCALE GENOMIC DNA]</scope>
    <source>
        <strain evidence="18 19">DSM 1283</strain>
    </source>
</reference>